<reference evidence="2" key="1">
    <citation type="submission" date="2020-04" db="EMBL/GenBank/DDBJ databases">
        <authorList>
            <person name="Zhang T."/>
        </authorList>
    </citation>
    <scope>NUCLEOTIDE SEQUENCE</scope>
    <source>
        <strain evidence="2">HKST-UBA15</strain>
    </source>
</reference>
<evidence type="ECO:0000313" key="3">
    <source>
        <dbReference type="Proteomes" id="UP000745577"/>
    </source>
</evidence>
<comment type="caution">
    <text evidence="2">The sequence shown here is derived from an EMBL/GenBank/DDBJ whole genome shotgun (WGS) entry which is preliminary data.</text>
</comment>
<reference evidence="2" key="2">
    <citation type="journal article" date="2021" name="Microbiome">
        <title>Successional dynamics and alternative stable states in a saline activated sludge microbial community over 9 years.</title>
        <authorList>
            <person name="Wang Y."/>
            <person name="Ye J."/>
            <person name="Ju F."/>
            <person name="Liu L."/>
            <person name="Boyd J.A."/>
            <person name="Deng Y."/>
            <person name="Parks D.H."/>
            <person name="Jiang X."/>
            <person name="Yin X."/>
            <person name="Woodcroft B.J."/>
            <person name="Tyson G.W."/>
            <person name="Hugenholtz P."/>
            <person name="Polz M.F."/>
            <person name="Zhang T."/>
        </authorList>
    </citation>
    <scope>NUCLEOTIDE SEQUENCE</scope>
    <source>
        <strain evidence="2">HKST-UBA15</strain>
    </source>
</reference>
<keyword evidence="1" id="KW-0472">Membrane</keyword>
<evidence type="ECO:0000313" key="2">
    <source>
        <dbReference type="EMBL" id="MCA9380041.1"/>
    </source>
</evidence>
<keyword evidence="1" id="KW-1133">Transmembrane helix</keyword>
<dbReference type="SUPFAM" id="SSF49464">
    <property type="entry name" value="Carboxypeptidase regulatory domain-like"/>
    <property type="match status" value="1"/>
</dbReference>
<dbReference type="Pfam" id="PF12666">
    <property type="entry name" value="PrgI"/>
    <property type="match status" value="1"/>
</dbReference>
<dbReference type="Pfam" id="PF13620">
    <property type="entry name" value="CarboxypepD_reg"/>
    <property type="match status" value="1"/>
</dbReference>
<dbReference type="EMBL" id="JAGQLL010000025">
    <property type="protein sequence ID" value="MCA9380041.1"/>
    <property type="molecule type" value="Genomic_DNA"/>
</dbReference>
<dbReference type="InterPro" id="IPR024414">
    <property type="entry name" value="Uncharacterised_PrgI"/>
</dbReference>
<evidence type="ECO:0000256" key="1">
    <source>
        <dbReference type="SAM" id="Phobius"/>
    </source>
</evidence>
<dbReference type="Proteomes" id="UP000745577">
    <property type="component" value="Unassembled WGS sequence"/>
</dbReference>
<dbReference type="Gene3D" id="2.60.40.1120">
    <property type="entry name" value="Carboxypeptidase-like, regulatory domain"/>
    <property type="match status" value="1"/>
</dbReference>
<dbReference type="AlphaFoldDB" id="A0A955L0Z8"/>
<proteinExistence type="predicted"/>
<organism evidence="2 3">
    <name type="scientific">Candidatus Dojkabacteria bacterium</name>
    <dbReference type="NCBI Taxonomy" id="2099670"/>
    <lineage>
        <taxon>Bacteria</taxon>
        <taxon>Candidatus Dojkabacteria</taxon>
    </lineage>
</organism>
<feature type="transmembrane region" description="Helical" evidence="1">
    <location>
        <begin position="47"/>
        <end position="66"/>
    </location>
</feature>
<protein>
    <submittedName>
        <fullName evidence="2">PrgI family protein</fullName>
    </submittedName>
</protein>
<gene>
    <name evidence="2" type="ORF">KC675_02565</name>
</gene>
<feature type="transmembrane region" description="Helical" evidence="1">
    <location>
        <begin position="21"/>
        <end position="41"/>
    </location>
</feature>
<accession>A0A955L0Z8</accession>
<name>A0A955L0Z8_9BACT</name>
<keyword evidence="1" id="KW-0812">Transmembrane</keyword>
<sequence length="265" mass="30042">MERHAVPQNIMEVEFKLFGALSVKQFAYLAGFLMLALLIYFTPLPGLLRFVLIILAVILGIFLSLIKINGQYSSVWLTNFIVAMFTSQERVWKKTGVVPDVFHEEVRKTKEETLEKVKKEGRIKASIAPLSKFEVKMTPTVADREEELRLKQIEQTMFGTDTSQKTIDTQDDRNIQSGLSSGMSIKGYVVDKESNPVKDALVSVNAEGGEFIKEITTDERGYFDLGMPLSPGVYFASIAAPKMVFEYYKIRLKPNQDTLYKFKAK</sequence>
<dbReference type="InterPro" id="IPR008969">
    <property type="entry name" value="CarboxyPept-like_regulatory"/>
</dbReference>